<protein>
    <submittedName>
        <fullName evidence="1">Phage portal protein</fullName>
    </submittedName>
</protein>
<reference evidence="1 2" key="1">
    <citation type="submission" date="2014-06" db="EMBL/GenBank/DDBJ databases">
        <title>Genome characterization of distinct group I Clostridium botulinum lineages.</title>
        <authorList>
            <person name="Giordani F."/>
            <person name="Anselmo A."/>
            <person name="Fillo S."/>
            <person name="Palozzi A.M."/>
            <person name="Fortunato A."/>
            <person name="Gentile B."/>
            <person name="Ciammaruconi A."/>
            <person name="Anniballi F."/>
            <person name="De Medici D."/>
            <person name="Lista F."/>
        </authorList>
    </citation>
    <scope>NUCLEOTIDE SEQUENCE [LARGE SCALE GENOMIC DNA]</scope>
    <source>
        <strain evidence="1 2">B2 450</strain>
    </source>
</reference>
<dbReference type="Pfam" id="PF04860">
    <property type="entry name" value="Phage_portal"/>
    <property type="match status" value="1"/>
</dbReference>
<dbReference type="PATRIC" id="fig|1379739.3.peg.3465"/>
<evidence type="ECO:0000313" key="2">
    <source>
        <dbReference type="Proteomes" id="UP000032250"/>
    </source>
</evidence>
<accession>A0A0D1BY65</accession>
<organism evidence="1 2">
    <name type="scientific">Clostridium botulinum B2 450</name>
    <dbReference type="NCBI Taxonomy" id="1379739"/>
    <lineage>
        <taxon>Bacteria</taxon>
        <taxon>Bacillati</taxon>
        <taxon>Bacillota</taxon>
        <taxon>Clostridia</taxon>
        <taxon>Eubacteriales</taxon>
        <taxon>Clostridiaceae</taxon>
        <taxon>Clostridium</taxon>
    </lineage>
</organism>
<dbReference type="NCBIfam" id="TIGR01537">
    <property type="entry name" value="portal_HK97"/>
    <property type="match status" value="1"/>
</dbReference>
<dbReference type="InterPro" id="IPR006427">
    <property type="entry name" value="Portal_HK97"/>
</dbReference>
<sequence>MIWDKIEKRNNGDLSKWTYTSLFEQGYEANNKKEITYYSCVDILSKSIAKCPLQVKRETEKGEVVEKKHCLYEKLRLRPNPYMNAIDCMKAFVALSIVKGMSGLYINKDKSGRIEGLYPVAISNITIDNMGLIKSNKKNKILYDFYMLSDNNLYSCFEKDIILLKGYTEDGINADSITKILSQNLNTSIKSQEYLNKLFSNGLTNKIAVQLTSDIKEEKELKKIQSKFDRIYSSNGRVFTIPAGYSVNTLDLKLADAQFEQLRRLSKEEIAGALGVPLSKLGFMKENAKSEEQDNLKFYTDTLLVYFEQIEQEMDWKLLTDTDRKKGYKIRSNTNVLLRTDSKTQAEVINSYVRNGVYDLDMARGILGVKKLGGDPIITLPSGQVLLKDLLAGNVSYSKKNKTDNGGGEEDE</sequence>
<dbReference type="OrthoDB" id="9765386at2"/>
<dbReference type="HOGENOM" id="CLU_033789_0_2_9"/>
<gene>
    <name evidence="1" type="ORF">N495_15355</name>
</gene>
<evidence type="ECO:0000313" key="1">
    <source>
        <dbReference type="EMBL" id="KIS24887.1"/>
    </source>
</evidence>
<dbReference type="InterPro" id="IPR006944">
    <property type="entry name" value="Phage/GTA_portal"/>
</dbReference>
<dbReference type="EMBL" id="JXSU01000007">
    <property type="protein sequence ID" value="KIS24887.1"/>
    <property type="molecule type" value="Genomic_DNA"/>
</dbReference>
<dbReference type="Proteomes" id="UP000032250">
    <property type="component" value="Unassembled WGS sequence"/>
</dbReference>
<dbReference type="AlphaFoldDB" id="A0A0D1BY65"/>
<name>A0A0D1BY65_CLOBO</name>
<dbReference type="RefSeq" id="WP_043032336.1">
    <property type="nucleotide sequence ID" value="NZ_JXSU01000007.1"/>
</dbReference>
<comment type="caution">
    <text evidence="1">The sequence shown here is derived from an EMBL/GenBank/DDBJ whole genome shotgun (WGS) entry which is preliminary data.</text>
</comment>
<proteinExistence type="predicted"/>